<feature type="transmembrane region" description="Helical" evidence="6">
    <location>
        <begin position="340"/>
        <end position="360"/>
    </location>
</feature>
<evidence type="ECO:0000313" key="8">
    <source>
        <dbReference type="EMBL" id="WOF15434.1"/>
    </source>
</evidence>
<keyword evidence="5 6" id="KW-0472">Membrane</keyword>
<dbReference type="InterPro" id="IPR020846">
    <property type="entry name" value="MFS_dom"/>
</dbReference>
<dbReference type="RefSeq" id="WP_317137005.1">
    <property type="nucleotide sequence ID" value="NZ_CP043875.1"/>
</dbReference>
<dbReference type="GO" id="GO:0022857">
    <property type="term" value="F:transmembrane transporter activity"/>
    <property type="evidence" value="ECO:0007669"/>
    <property type="project" value="InterPro"/>
</dbReference>
<dbReference type="InterPro" id="IPR050189">
    <property type="entry name" value="MFS_Efflux_Transporters"/>
</dbReference>
<feature type="transmembrane region" description="Helical" evidence="6">
    <location>
        <begin position="245"/>
        <end position="269"/>
    </location>
</feature>
<dbReference type="PRINTS" id="PR01035">
    <property type="entry name" value="TCRTETA"/>
</dbReference>
<evidence type="ECO:0000256" key="3">
    <source>
        <dbReference type="ARBA" id="ARBA00022692"/>
    </source>
</evidence>
<evidence type="ECO:0000313" key="9">
    <source>
        <dbReference type="Proteomes" id="UP001301797"/>
    </source>
</evidence>
<dbReference type="CDD" id="cd17473">
    <property type="entry name" value="MFS_arabinose_efflux_permease_like"/>
    <property type="match status" value="1"/>
</dbReference>
<dbReference type="SUPFAM" id="SSF103473">
    <property type="entry name" value="MFS general substrate transporter"/>
    <property type="match status" value="1"/>
</dbReference>
<gene>
    <name evidence="8" type="ORF">F1737_01440</name>
</gene>
<keyword evidence="9" id="KW-1185">Reference proteome</keyword>
<dbReference type="PROSITE" id="PS00216">
    <property type="entry name" value="SUGAR_TRANSPORT_1"/>
    <property type="match status" value="1"/>
</dbReference>
<feature type="transmembrane region" description="Helical" evidence="6">
    <location>
        <begin position="142"/>
        <end position="165"/>
    </location>
</feature>
<proteinExistence type="predicted"/>
<dbReference type="Proteomes" id="UP001301797">
    <property type="component" value="Chromosome"/>
</dbReference>
<dbReference type="Gene3D" id="1.20.1250.20">
    <property type="entry name" value="MFS general substrate transporter like domains"/>
    <property type="match status" value="1"/>
</dbReference>
<dbReference type="GO" id="GO:0005886">
    <property type="term" value="C:plasma membrane"/>
    <property type="evidence" value="ECO:0007669"/>
    <property type="project" value="UniProtKB-SubCell"/>
</dbReference>
<dbReference type="Pfam" id="PF07690">
    <property type="entry name" value="MFS_1"/>
    <property type="match status" value="2"/>
</dbReference>
<evidence type="ECO:0000256" key="4">
    <source>
        <dbReference type="ARBA" id="ARBA00022989"/>
    </source>
</evidence>
<feature type="transmembrane region" description="Helical" evidence="6">
    <location>
        <begin position="372"/>
        <end position="396"/>
    </location>
</feature>
<reference evidence="8 9" key="1">
    <citation type="submission" date="2019-09" db="EMBL/GenBank/DDBJ databases">
        <title>The complete genome of Methanoplanus sp. FWC-SCC4.</title>
        <authorList>
            <person name="Chen S.-C."/>
            <person name="Zhou Y.-Z."/>
            <person name="Lai M.-C."/>
        </authorList>
    </citation>
    <scope>NUCLEOTIDE SEQUENCE [LARGE SCALE GENOMIC DNA]</scope>
    <source>
        <strain evidence="8 9">FWC-SCC4</strain>
    </source>
</reference>
<comment type="subcellular location">
    <subcellularLocation>
        <location evidence="1">Cell membrane</location>
        <topology evidence="1">Multi-pass membrane protein</topology>
    </subcellularLocation>
</comment>
<feature type="transmembrane region" description="Helical" evidence="6">
    <location>
        <begin position="306"/>
        <end position="328"/>
    </location>
</feature>
<feature type="transmembrane region" description="Helical" evidence="6">
    <location>
        <begin position="108"/>
        <end position="130"/>
    </location>
</feature>
<dbReference type="PROSITE" id="PS50850">
    <property type="entry name" value="MFS"/>
    <property type="match status" value="1"/>
</dbReference>
<evidence type="ECO:0000256" key="6">
    <source>
        <dbReference type="SAM" id="Phobius"/>
    </source>
</evidence>
<evidence type="ECO:0000259" key="7">
    <source>
        <dbReference type="PROSITE" id="PS50850"/>
    </source>
</evidence>
<dbReference type="AlphaFoldDB" id="A0AA97I3A8"/>
<feature type="transmembrane region" description="Helical" evidence="6">
    <location>
        <begin position="83"/>
        <end position="102"/>
    </location>
</feature>
<sequence length="400" mass="43381">MTVIQSQISGVTGKTKVVLLFSSMMTVMAGAIISPSLPELREHFSDIQGIDILAPLVLTIVALSIILFSPMVGILSDRIGRRCVFLISLLLYVLGGTGGLYLDSIWILLASRVVLGAGVAGIATCTLSLAADYFEGEERTGFIALITAFMGLGGVFFVFLGGFLAEAGWRYPYLLYVIPLFILPFAYFFVPDLRACKVGIAGKNMKNKKEVNRQTVILIYTLIFVGMVIFYLLPTQLPFFLRGKGIGSAVLAGSALAVLNLTQVGITLWYRSKGHRVDKKYLILLFFLFAGTANLFLSMISTYAGVIISMVIFGAGFGLLIPICNAWITDIAPDESRGKLVGGLNTAVYAGQFLSPVLAWPVVSLFGYGAPFGLYSVFGAFCMLICFAGAVVFLFFRRER</sequence>
<keyword evidence="3 6" id="KW-0812">Transmembrane</keyword>
<dbReference type="InterPro" id="IPR011701">
    <property type="entry name" value="MFS"/>
</dbReference>
<dbReference type="PANTHER" id="PTHR43124">
    <property type="entry name" value="PURINE EFFLUX PUMP PBUE"/>
    <property type="match status" value="1"/>
</dbReference>
<organism evidence="8 9">
    <name type="scientific">Methanochimaera problematica</name>
    <dbReference type="NCBI Taxonomy" id="2609417"/>
    <lineage>
        <taxon>Archaea</taxon>
        <taxon>Methanobacteriati</taxon>
        <taxon>Methanobacteriota</taxon>
        <taxon>Stenosarchaea group</taxon>
        <taxon>Methanomicrobia</taxon>
        <taxon>Methanomicrobiales</taxon>
        <taxon>Methanomicrobiaceae</taxon>
        <taxon>Methanochimaera</taxon>
    </lineage>
</organism>
<feature type="transmembrane region" description="Helical" evidence="6">
    <location>
        <begin position="281"/>
        <end position="300"/>
    </location>
</feature>
<evidence type="ECO:0000256" key="2">
    <source>
        <dbReference type="ARBA" id="ARBA00022475"/>
    </source>
</evidence>
<evidence type="ECO:0000256" key="1">
    <source>
        <dbReference type="ARBA" id="ARBA00004651"/>
    </source>
</evidence>
<dbReference type="GeneID" id="85228792"/>
<protein>
    <submittedName>
        <fullName evidence="8">MFS transporter</fullName>
    </submittedName>
</protein>
<accession>A0AA97I3A8</accession>
<name>A0AA97I3A8_9EURY</name>
<feature type="transmembrane region" description="Helical" evidence="6">
    <location>
        <begin position="171"/>
        <end position="190"/>
    </location>
</feature>
<dbReference type="InterPro" id="IPR005829">
    <property type="entry name" value="Sugar_transporter_CS"/>
</dbReference>
<keyword evidence="2" id="KW-1003">Cell membrane</keyword>
<feature type="transmembrane region" description="Helical" evidence="6">
    <location>
        <begin position="211"/>
        <end position="233"/>
    </location>
</feature>
<keyword evidence="4 6" id="KW-1133">Transmembrane helix</keyword>
<feature type="transmembrane region" description="Helical" evidence="6">
    <location>
        <begin position="17"/>
        <end position="37"/>
    </location>
</feature>
<dbReference type="InterPro" id="IPR036259">
    <property type="entry name" value="MFS_trans_sf"/>
</dbReference>
<dbReference type="KEGG" id="mefw:F1737_01440"/>
<dbReference type="EMBL" id="CP043875">
    <property type="protein sequence ID" value="WOF15434.1"/>
    <property type="molecule type" value="Genomic_DNA"/>
</dbReference>
<evidence type="ECO:0000256" key="5">
    <source>
        <dbReference type="ARBA" id="ARBA00023136"/>
    </source>
</evidence>
<feature type="domain" description="Major facilitator superfamily (MFS) profile" evidence="7">
    <location>
        <begin position="15"/>
        <end position="400"/>
    </location>
</feature>
<dbReference type="InterPro" id="IPR001958">
    <property type="entry name" value="Tet-R_TetA/multi-R_MdtG-like"/>
</dbReference>
<feature type="transmembrane region" description="Helical" evidence="6">
    <location>
        <begin position="52"/>
        <end position="76"/>
    </location>
</feature>
<dbReference type="PANTHER" id="PTHR43124:SF3">
    <property type="entry name" value="CHLORAMPHENICOL EFFLUX PUMP RV0191"/>
    <property type="match status" value="1"/>
</dbReference>